<dbReference type="FunFam" id="3.40.50.300:FF:000299">
    <property type="entry name" value="ABC transporter ATP-binding protein/permease"/>
    <property type="match status" value="1"/>
</dbReference>
<dbReference type="PROSITE" id="PS50990">
    <property type="entry name" value="PEPTIDASE_C39"/>
    <property type="match status" value="1"/>
</dbReference>
<name>A0A1G5EVC4_9FIRM</name>
<evidence type="ECO:0000256" key="4">
    <source>
        <dbReference type="ARBA" id="ARBA00022692"/>
    </source>
</evidence>
<gene>
    <name evidence="15" type="ORF">SAMN03080606_01237</name>
</gene>
<keyword evidence="16" id="KW-1185">Reference proteome</keyword>
<dbReference type="Proteomes" id="UP000198636">
    <property type="component" value="Unassembled WGS sequence"/>
</dbReference>
<dbReference type="PANTHER" id="PTHR43394:SF1">
    <property type="entry name" value="ATP-BINDING CASSETTE SUB-FAMILY B MEMBER 10, MITOCHONDRIAL"/>
    <property type="match status" value="1"/>
</dbReference>
<evidence type="ECO:0000256" key="10">
    <source>
        <dbReference type="ARBA" id="ARBA00023136"/>
    </source>
</evidence>
<dbReference type="Pfam" id="PF00005">
    <property type="entry name" value="ABC_tran"/>
    <property type="match status" value="1"/>
</dbReference>
<keyword evidence="7" id="KW-0788">Thiol protease</keyword>
<feature type="transmembrane region" description="Helical" evidence="11">
    <location>
        <begin position="301"/>
        <end position="322"/>
    </location>
</feature>
<dbReference type="GO" id="GO:0005886">
    <property type="term" value="C:plasma membrane"/>
    <property type="evidence" value="ECO:0007669"/>
    <property type="project" value="UniProtKB-SubCell"/>
</dbReference>
<keyword evidence="5" id="KW-0547">Nucleotide-binding</keyword>
<proteinExistence type="predicted"/>
<evidence type="ECO:0000259" key="12">
    <source>
        <dbReference type="PROSITE" id="PS50893"/>
    </source>
</evidence>
<keyword evidence="9 11" id="KW-1133">Transmembrane helix</keyword>
<dbReference type="Pfam" id="PF00664">
    <property type="entry name" value="ABC_membrane"/>
    <property type="match status" value="1"/>
</dbReference>
<dbReference type="EMBL" id="FMUS01000006">
    <property type="protein sequence ID" value="SCY30884.1"/>
    <property type="molecule type" value="Genomic_DNA"/>
</dbReference>
<dbReference type="AlphaFoldDB" id="A0A1G5EVC4"/>
<dbReference type="PROSITE" id="PS50929">
    <property type="entry name" value="ABC_TM1F"/>
    <property type="match status" value="1"/>
</dbReference>
<dbReference type="SUPFAM" id="SSF90123">
    <property type="entry name" value="ABC transporter transmembrane region"/>
    <property type="match status" value="1"/>
</dbReference>
<sequence>MPKKIRHVPTVLQMEVVECGAASLTMVLGYFKKYVTLEEVREKCGVTRDGSKASNLLKAARAYGLNAQGYRKDASSVLDLEMPLIIHWNMNHFLILEGYKNGKYFLNDPAGGRRTIDRETFNKSFTGIAIAFEKTSSFQPSGKKRMTFDAFSSQMKKYKLEIAYISFTGFMMILPTLFIAWFAKVFLDEIWMNGRIQWISTLLWGLLLLSVLKGLTTYTCRILNYRLLEKIRLSETSRLLWKTIHLPVNFFMQRYAGDVSVRVKNVDNVAAFIAIDLVNAFAALLAMVVFVLVLFTYNQFLTIMILALFAINMLILVVNAHIQERVNNRLSLSSMKLMGASISDIQLIETIKTTSSEQVFFEKWAGYQAKLINEKQEASAGIQGLMSLPSLISMTAAVAVLYVGGYLIIQGSLTVGTLVAFQSIMTSFFASGAILNQTGIKLPKIMADIKRIEDIHSYPYNQDKKYDVNEGDSKLVTLEGQLKVENLTFGFSPYEEPLIQGFSLELKPGQRVALVGGSGSGKSTIAKLIAGIYKPWSGEIYLDNKPVGALSKGVVNKAIAMVDQEVVLFAGTISENISLWQQDIDEVELVKAARNACIHRDIVTRPGAYQYQMLEEGQDFSGGQRQRIEIARAFLHDPCVMILDEATSALDPATELEVDENLRKQGYTCIIVAHRLSTIRDCDEIIVLEKGKILQRGKHDSLLAQEGLYADLIKTM</sequence>
<dbReference type="InterPro" id="IPR039421">
    <property type="entry name" value="Type_1_exporter"/>
</dbReference>
<feature type="transmembrane region" description="Helical" evidence="11">
    <location>
        <begin position="202"/>
        <end position="223"/>
    </location>
</feature>
<dbReference type="InterPro" id="IPR036640">
    <property type="entry name" value="ABC1_TM_sf"/>
</dbReference>
<feature type="domain" description="Peptidase C39" evidence="14">
    <location>
        <begin position="13"/>
        <end position="132"/>
    </location>
</feature>
<keyword evidence="2" id="KW-0813">Transport</keyword>
<dbReference type="Gene3D" id="1.20.1560.10">
    <property type="entry name" value="ABC transporter type 1, transmembrane domain"/>
    <property type="match status" value="1"/>
</dbReference>
<dbReference type="GO" id="GO:0005524">
    <property type="term" value="F:ATP binding"/>
    <property type="evidence" value="ECO:0007669"/>
    <property type="project" value="UniProtKB-KW"/>
</dbReference>
<feature type="transmembrane region" description="Helical" evidence="11">
    <location>
        <begin position="415"/>
        <end position="436"/>
    </location>
</feature>
<evidence type="ECO:0000256" key="11">
    <source>
        <dbReference type="SAM" id="Phobius"/>
    </source>
</evidence>
<dbReference type="RefSeq" id="WP_091541205.1">
    <property type="nucleotide sequence ID" value="NZ_FMUS01000006.1"/>
</dbReference>
<feature type="transmembrane region" description="Helical" evidence="11">
    <location>
        <begin position="269"/>
        <end position="295"/>
    </location>
</feature>
<dbReference type="GO" id="GO:0016887">
    <property type="term" value="F:ATP hydrolysis activity"/>
    <property type="evidence" value="ECO:0007669"/>
    <property type="project" value="InterPro"/>
</dbReference>
<reference evidence="15 16" key="1">
    <citation type="submission" date="2016-10" db="EMBL/GenBank/DDBJ databases">
        <authorList>
            <person name="de Groot N.N."/>
        </authorList>
    </citation>
    <scope>NUCLEOTIDE SEQUENCE [LARGE SCALE GENOMIC DNA]</scope>
    <source>
        <strain evidence="15 16">DSM 18978</strain>
    </source>
</reference>
<feature type="transmembrane region" description="Helical" evidence="11">
    <location>
        <begin position="162"/>
        <end position="182"/>
    </location>
</feature>
<evidence type="ECO:0000256" key="7">
    <source>
        <dbReference type="ARBA" id="ARBA00022807"/>
    </source>
</evidence>
<protein>
    <submittedName>
        <fullName evidence="15">NHLM bacteriocin system ABC transporter, peptidase/ATP-binding protein</fullName>
    </submittedName>
</protein>
<keyword evidence="6" id="KW-0378">Hydrolase</keyword>
<evidence type="ECO:0000256" key="3">
    <source>
        <dbReference type="ARBA" id="ARBA00022475"/>
    </source>
</evidence>
<organism evidence="15 16">
    <name type="scientific">Alkaliphilus peptidifermentans DSM 18978</name>
    <dbReference type="NCBI Taxonomy" id="1120976"/>
    <lineage>
        <taxon>Bacteria</taxon>
        <taxon>Bacillati</taxon>
        <taxon>Bacillota</taxon>
        <taxon>Clostridia</taxon>
        <taxon>Peptostreptococcales</taxon>
        <taxon>Natronincolaceae</taxon>
        <taxon>Alkaliphilus</taxon>
    </lineage>
</organism>
<keyword evidence="8 15" id="KW-0067">ATP-binding</keyword>
<evidence type="ECO:0000256" key="8">
    <source>
        <dbReference type="ARBA" id="ARBA00022840"/>
    </source>
</evidence>
<dbReference type="SUPFAM" id="SSF52540">
    <property type="entry name" value="P-loop containing nucleoside triphosphate hydrolases"/>
    <property type="match status" value="1"/>
</dbReference>
<dbReference type="Gene3D" id="3.90.70.10">
    <property type="entry name" value="Cysteine proteinases"/>
    <property type="match status" value="1"/>
</dbReference>
<keyword evidence="7" id="KW-0645">Protease</keyword>
<evidence type="ECO:0000259" key="13">
    <source>
        <dbReference type="PROSITE" id="PS50929"/>
    </source>
</evidence>
<keyword evidence="4 11" id="KW-0812">Transmembrane</keyword>
<evidence type="ECO:0000256" key="9">
    <source>
        <dbReference type="ARBA" id="ARBA00022989"/>
    </source>
</evidence>
<dbReference type="Pfam" id="PF03412">
    <property type="entry name" value="Peptidase_C39"/>
    <property type="match status" value="1"/>
</dbReference>
<dbReference type="STRING" id="1120976.SAMN03080606_01237"/>
<dbReference type="InterPro" id="IPR003439">
    <property type="entry name" value="ABC_transporter-like_ATP-bd"/>
</dbReference>
<dbReference type="GO" id="GO:0006508">
    <property type="term" value="P:proteolysis"/>
    <property type="evidence" value="ECO:0007669"/>
    <property type="project" value="InterPro"/>
</dbReference>
<comment type="subcellular location">
    <subcellularLocation>
        <location evidence="1">Cell membrane</location>
        <topology evidence="1">Multi-pass membrane protein</topology>
    </subcellularLocation>
</comment>
<feature type="domain" description="ABC transmembrane type-1" evidence="13">
    <location>
        <begin position="176"/>
        <end position="431"/>
    </location>
</feature>
<dbReference type="PROSITE" id="PS50893">
    <property type="entry name" value="ABC_TRANSPORTER_2"/>
    <property type="match status" value="1"/>
</dbReference>
<dbReference type="InterPro" id="IPR005074">
    <property type="entry name" value="Peptidase_C39"/>
</dbReference>
<dbReference type="GO" id="GO:0015421">
    <property type="term" value="F:ABC-type oligopeptide transporter activity"/>
    <property type="evidence" value="ECO:0007669"/>
    <property type="project" value="TreeGrafter"/>
</dbReference>
<feature type="domain" description="ABC transporter" evidence="12">
    <location>
        <begin position="482"/>
        <end position="715"/>
    </location>
</feature>
<dbReference type="SMART" id="SM00382">
    <property type="entry name" value="AAA"/>
    <property type="match status" value="1"/>
</dbReference>
<feature type="transmembrane region" description="Helical" evidence="11">
    <location>
        <begin position="391"/>
        <end position="409"/>
    </location>
</feature>
<dbReference type="InterPro" id="IPR027417">
    <property type="entry name" value="P-loop_NTPase"/>
</dbReference>
<accession>A0A1G5EVC4</accession>
<dbReference type="Gene3D" id="3.40.50.300">
    <property type="entry name" value="P-loop containing nucleotide triphosphate hydrolases"/>
    <property type="match status" value="1"/>
</dbReference>
<evidence type="ECO:0000256" key="6">
    <source>
        <dbReference type="ARBA" id="ARBA00022801"/>
    </source>
</evidence>
<evidence type="ECO:0000256" key="1">
    <source>
        <dbReference type="ARBA" id="ARBA00004651"/>
    </source>
</evidence>
<dbReference type="InterPro" id="IPR017871">
    <property type="entry name" value="ABC_transporter-like_CS"/>
</dbReference>
<dbReference type="OrthoDB" id="9762778at2"/>
<dbReference type="PANTHER" id="PTHR43394">
    <property type="entry name" value="ATP-DEPENDENT PERMEASE MDL1, MITOCHONDRIAL"/>
    <property type="match status" value="1"/>
</dbReference>
<dbReference type="NCBIfam" id="TIGR03796">
    <property type="entry name" value="NHLM_micro_ABC1"/>
    <property type="match status" value="1"/>
</dbReference>
<evidence type="ECO:0000256" key="2">
    <source>
        <dbReference type="ARBA" id="ARBA00022448"/>
    </source>
</evidence>
<dbReference type="PROSITE" id="PS00211">
    <property type="entry name" value="ABC_TRANSPORTER_1"/>
    <property type="match status" value="1"/>
</dbReference>
<dbReference type="GO" id="GO:0008234">
    <property type="term" value="F:cysteine-type peptidase activity"/>
    <property type="evidence" value="ECO:0007669"/>
    <property type="project" value="UniProtKB-KW"/>
</dbReference>
<evidence type="ECO:0000259" key="14">
    <source>
        <dbReference type="PROSITE" id="PS50990"/>
    </source>
</evidence>
<keyword evidence="3" id="KW-1003">Cell membrane</keyword>
<dbReference type="InterPro" id="IPR011527">
    <property type="entry name" value="ABC1_TM_dom"/>
</dbReference>
<keyword evidence="10 11" id="KW-0472">Membrane</keyword>
<evidence type="ECO:0000313" key="16">
    <source>
        <dbReference type="Proteomes" id="UP000198636"/>
    </source>
</evidence>
<evidence type="ECO:0000313" key="15">
    <source>
        <dbReference type="EMBL" id="SCY30884.1"/>
    </source>
</evidence>
<evidence type="ECO:0000256" key="5">
    <source>
        <dbReference type="ARBA" id="ARBA00022741"/>
    </source>
</evidence>
<dbReference type="InterPro" id="IPR003593">
    <property type="entry name" value="AAA+_ATPase"/>
</dbReference>
<dbReference type="InterPro" id="IPR022514">
    <property type="entry name" value="NHPM_micro_ABC1"/>
</dbReference>